<dbReference type="Proteomes" id="UP000663881">
    <property type="component" value="Unassembled WGS sequence"/>
</dbReference>
<dbReference type="InterPro" id="IPR029058">
    <property type="entry name" value="AB_hydrolase_fold"/>
</dbReference>
<evidence type="ECO:0000259" key="4">
    <source>
        <dbReference type="Pfam" id="PF02230"/>
    </source>
</evidence>
<dbReference type="EMBL" id="CAJNON010000065">
    <property type="protein sequence ID" value="CAF0902998.1"/>
    <property type="molecule type" value="Genomic_DNA"/>
</dbReference>
<comment type="similarity">
    <text evidence="1">Belongs to the AB hydrolase superfamily. AB hydrolase 2 family.</text>
</comment>
<evidence type="ECO:0000256" key="1">
    <source>
        <dbReference type="ARBA" id="ARBA00006499"/>
    </source>
</evidence>
<evidence type="ECO:0000313" key="5">
    <source>
        <dbReference type="EMBL" id="CAF0902998.1"/>
    </source>
</evidence>
<dbReference type="Proteomes" id="UP000663891">
    <property type="component" value="Unassembled WGS sequence"/>
</dbReference>
<dbReference type="PANTHER" id="PTHR10655:SF17">
    <property type="entry name" value="LYSOPHOSPHOLIPASE-LIKE PROTEIN 1"/>
    <property type="match status" value="1"/>
</dbReference>
<dbReference type="AlphaFoldDB" id="A0A813ZR89"/>
<proteinExistence type="inferred from homology"/>
<evidence type="ECO:0000313" key="7">
    <source>
        <dbReference type="Proteomes" id="UP000663891"/>
    </source>
</evidence>
<organism evidence="5 7">
    <name type="scientific">Adineta steineri</name>
    <dbReference type="NCBI Taxonomy" id="433720"/>
    <lineage>
        <taxon>Eukaryota</taxon>
        <taxon>Metazoa</taxon>
        <taxon>Spiralia</taxon>
        <taxon>Gnathifera</taxon>
        <taxon>Rotifera</taxon>
        <taxon>Eurotatoria</taxon>
        <taxon>Bdelloidea</taxon>
        <taxon>Adinetida</taxon>
        <taxon>Adinetidae</taxon>
        <taxon>Adineta</taxon>
    </lineage>
</organism>
<sequence length="226" mass="25210">MAVAASMKNLIDTAHIIESKGTHKYSIIWLHGIGNSSDTYKDIFTQIQPPNTRIILPNAPQQWITIQGRQHYLRSWYEAEGTDIPKILQLNEAINELIDGELKLVKDASHIIIGGFSQGGSVSLIVGLFYSKQQLGGIVCCGSNVPFRDKISQLMGEYATKIPILVYHGKDDDRVKWDVTKTGLELLEKNGLKDNIQVVVEEGVGHTISEKGLHLIVMFITKQFKL</sequence>
<dbReference type="InterPro" id="IPR003140">
    <property type="entry name" value="PLipase/COase/thioEstase"/>
</dbReference>
<reference evidence="5" key="1">
    <citation type="submission" date="2021-02" db="EMBL/GenBank/DDBJ databases">
        <authorList>
            <person name="Nowell W R."/>
        </authorList>
    </citation>
    <scope>NUCLEOTIDE SEQUENCE</scope>
</reference>
<comment type="caution">
    <text evidence="5">The sequence shown here is derived from an EMBL/GenBank/DDBJ whole genome shotgun (WGS) entry which is preliminary data.</text>
</comment>
<dbReference type="Gene3D" id="3.40.50.1820">
    <property type="entry name" value="alpha/beta hydrolase"/>
    <property type="match status" value="1"/>
</dbReference>
<dbReference type="GO" id="GO:0052689">
    <property type="term" value="F:carboxylic ester hydrolase activity"/>
    <property type="evidence" value="ECO:0007669"/>
    <property type="project" value="TreeGrafter"/>
</dbReference>
<dbReference type="PANTHER" id="PTHR10655">
    <property type="entry name" value="LYSOPHOSPHOLIPASE-RELATED"/>
    <property type="match status" value="1"/>
</dbReference>
<accession>A0A813ZR89</accession>
<keyword evidence="3" id="KW-0378">Hydrolase</keyword>
<dbReference type="GO" id="GO:0008474">
    <property type="term" value="F:palmitoyl-(protein) hydrolase activity"/>
    <property type="evidence" value="ECO:0007669"/>
    <property type="project" value="UniProtKB-EC"/>
</dbReference>
<dbReference type="InterPro" id="IPR050565">
    <property type="entry name" value="LYPA1-2/EST-like"/>
</dbReference>
<name>A0A813ZR89_9BILA</name>
<dbReference type="Pfam" id="PF02230">
    <property type="entry name" value="Abhydrolase_2"/>
    <property type="match status" value="1"/>
</dbReference>
<evidence type="ECO:0000256" key="3">
    <source>
        <dbReference type="ARBA" id="ARBA00022801"/>
    </source>
</evidence>
<protein>
    <recommendedName>
        <fullName evidence="2">palmitoyl-protein hydrolase</fullName>
        <ecNumber evidence="2">3.1.2.22</ecNumber>
    </recommendedName>
</protein>
<dbReference type="OrthoDB" id="2418081at2759"/>
<dbReference type="SUPFAM" id="SSF53474">
    <property type="entry name" value="alpha/beta-Hydrolases"/>
    <property type="match status" value="1"/>
</dbReference>
<dbReference type="GO" id="GO:0005737">
    <property type="term" value="C:cytoplasm"/>
    <property type="evidence" value="ECO:0007669"/>
    <property type="project" value="TreeGrafter"/>
</dbReference>
<dbReference type="EMBL" id="CAJOAY010000480">
    <property type="protein sequence ID" value="CAF3674803.1"/>
    <property type="molecule type" value="Genomic_DNA"/>
</dbReference>
<feature type="domain" description="Phospholipase/carboxylesterase/thioesterase" evidence="4">
    <location>
        <begin position="13"/>
        <end position="222"/>
    </location>
</feature>
<evidence type="ECO:0000256" key="2">
    <source>
        <dbReference type="ARBA" id="ARBA00012423"/>
    </source>
</evidence>
<dbReference type="EC" id="3.1.2.22" evidence="2"/>
<gene>
    <name evidence="6" type="ORF">OKA104_LOCUS10699</name>
    <name evidence="5" type="ORF">VCS650_LOCUS9414</name>
</gene>
<evidence type="ECO:0000313" key="6">
    <source>
        <dbReference type="EMBL" id="CAF3674803.1"/>
    </source>
</evidence>